<proteinExistence type="predicted"/>
<protein>
    <submittedName>
        <fullName evidence="1">Uncharacterized protein</fullName>
    </submittedName>
</protein>
<reference evidence="1" key="1">
    <citation type="submission" date="2019-03" db="EMBL/GenBank/DDBJ databases">
        <title>WGS assembly of Setaria viridis.</title>
        <authorList>
            <person name="Huang P."/>
            <person name="Jenkins J."/>
            <person name="Grimwood J."/>
            <person name="Barry K."/>
            <person name="Healey A."/>
            <person name="Mamidi S."/>
            <person name="Sreedasyam A."/>
            <person name="Shu S."/>
            <person name="Feldman M."/>
            <person name="Wu J."/>
            <person name="Yu Y."/>
            <person name="Chen C."/>
            <person name="Johnson J."/>
            <person name="Rokhsar D."/>
            <person name="Baxter I."/>
            <person name="Schmutz J."/>
            <person name="Brutnell T."/>
            <person name="Kellogg E."/>
        </authorList>
    </citation>
    <scope>NUCLEOTIDE SEQUENCE [LARGE SCALE GENOMIC DNA]</scope>
</reference>
<organism evidence="1 2">
    <name type="scientific">Setaria viridis</name>
    <name type="common">Green bristlegrass</name>
    <name type="synonym">Setaria italica subsp. viridis</name>
    <dbReference type="NCBI Taxonomy" id="4556"/>
    <lineage>
        <taxon>Eukaryota</taxon>
        <taxon>Viridiplantae</taxon>
        <taxon>Streptophyta</taxon>
        <taxon>Embryophyta</taxon>
        <taxon>Tracheophyta</taxon>
        <taxon>Spermatophyta</taxon>
        <taxon>Magnoliopsida</taxon>
        <taxon>Liliopsida</taxon>
        <taxon>Poales</taxon>
        <taxon>Poaceae</taxon>
        <taxon>PACMAD clade</taxon>
        <taxon>Panicoideae</taxon>
        <taxon>Panicodae</taxon>
        <taxon>Paniceae</taxon>
        <taxon>Cenchrinae</taxon>
        <taxon>Setaria</taxon>
    </lineage>
</organism>
<sequence length="106" mass="12095">MQSQYKNMALSNPAVAELYQIHHMEETRTGRCCSKIKRLHQLIDHNDSSCVGRASHAIERHSRPGTGRRPRVMVAARGEAFFRCEPVSRHGVMGRCEVPRSRARQL</sequence>
<dbReference type="Gramene" id="TKV91208">
    <property type="protein sequence ID" value="TKV91208"/>
    <property type="gene ID" value="SEVIR_9G079400v2"/>
</dbReference>
<keyword evidence="2" id="KW-1185">Reference proteome</keyword>
<gene>
    <name evidence="1" type="ORF">SEVIR_9G079400v2</name>
</gene>
<name>A0A4U6ST75_SETVI</name>
<evidence type="ECO:0000313" key="1">
    <source>
        <dbReference type="EMBL" id="TKV91208.1"/>
    </source>
</evidence>
<dbReference type="EMBL" id="CM016560">
    <property type="protein sequence ID" value="TKV91208.1"/>
    <property type="molecule type" value="Genomic_DNA"/>
</dbReference>
<accession>A0A4U6ST75</accession>
<dbReference type="AlphaFoldDB" id="A0A4U6ST75"/>
<dbReference type="Proteomes" id="UP000298652">
    <property type="component" value="Chromosome 9"/>
</dbReference>
<evidence type="ECO:0000313" key="2">
    <source>
        <dbReference type="Proteomes" id="UP000298652"/>
    </source>
</evidence>